<dbReference type="Pfam" id="PF07589">
    <property type="entry name" value="PEP-CTERM"/>
    <property type="match status" value="1"/>
</dbReference>
<keyword evidence="1" id="KW-0732">Signal</keyword>
<dbReference type="EMBL" id="BMWV01000028">
    <property type="protein sequence ID" value="GGY69900.1"/>
    <property type="molecule type" value="Genomic_DNA"/>
</dbReference>
<dbReference type="EMBL" id="CP036401">
    <property type="protein sequence ID" value="QBI03112.1"/>
    <property type="molecule type" value="Genomic_DNA"/>
</dbReference>
<gene>
    <name evidence="4" type="ORF">EYF70_21455</name>
    <name evidence="3" type="ORF">GCM10007387_59830</name>
</gene>
<feature type="signal peptide" evidence="1">
    <location>
        <begin position="1"/>
        <end position="26"/>
    </location>
</feature>
<reference evidence="4 5" key="2">
    <citation type="submission" date="2019-02" db="EMBL/GenBank/DDBJ databases">
        <title>Draft Genome Sequences of Six Type Strains of the Genus Massilia.</title>
        <authorList>
            <person name="Miess H."/>
            <person name="Frediansyhah A."/>
            <person name="Gross H."/>
        </authorList>
    </citation>
    <scope>NUCLEOTIDE SEQUENCE [LARGE SCALE GENOMIC DNA]</scope>
    <source>
        <strain evidence="4 5">DSM 17472</strain>
    </source>
</reference>
<dbReference type="Proteomes" id="UP000292307">
    <property type="component" value="Chromosome"/>
</dbReference>
<feature type="chain" id="PRO_5044601898" evidence="1">
    <location>
        <begin position="27"/>
        <end position="176"/>
    </location>
</feature>
<feature type="domain" description="Ice-binding protein C-terminal" evidence="2">
    <location>
        <begin position="149"/>
        <end position="170"/>
    </location>
</feature>
<evidence type="ECO:0000256" key="1">
    <source>
        <dbReference type="SAM" id="SignalP"/>
    </source>
</evidence>
<evidence type="ECO:0000313" key="6">
    <source>
        <dbReference type="Proteomes" id="UP000628442"/>
    </source>
</evidence>
<dbReference type="OrthoDB" id="8755986at2"/>
<evidence type="ECO:0000313" key="5">
    <source>
        <dbReference type="Proteomes" id="UP000292307"/>
    </source>
</evidence>
<dbReference type="Proteomes" id="UP000628442">
    <property type="component" value="Unassembled WGS sequence"/>
</dbReference>
<name>A0A411X2L0_9BURK</name>
<reference evidence="3" key="3">
    <citation type="submission" date="2022-12" db="EMBL/GenBank/DDBJ databases">
        <authorList>
            <person name="Sun Q."/>
            <person name="Kim S."/>
        </authorList>
    </citation>
    <scope>NUCLEOTIDE SEQUENCE</scope>
    <source>
        <strain evidence="3">KCTC 12343</strain>
    </source>
</reference>
<proteinExistence type="predicted"/>
<dbReference type="InterPro" id="IPR013424">
    <property type="entry name" value="Ice-binding_C"/>
</dbReference>
<dbReference type="NCBIfam" id="TIGR02595">
    <property type="entry name" value="PEP_CTERM"/>
    <property type="match status" value="1"/>
</dbReference>
<reference evidence="3" key="1">
    <citation type="journal article" date="2014" name="Int. J. Syst. Evol. Microbiol.">
        <title>Complete genome sequence of Corynebacterium casei LMG S-19264T (=DSM 44701T), isolated from a smear-ripened cheese.</title>
        <authorList>
            <consortium name="US DOE Joint Genome Institute (JGI-PGF)"/>
            <person name="Walter F."/>
            <person name="Albersmeier A."/>
            <person name="Kalinowski J."/>
            <person name="Ruckert C."/>
        </authorList>
    </citation>
    <scope>NUCLEOTIDE SEQUENCE</scope>
    <source>
        <strain evidence="3">KCTC 12343</strain>
    </source>
</reference>
<evidence type="ECO:0000313" key="4">
    <source>
        <dbReference type="EMBL" id="QBI03112.1"/>
    </source>
</evidence>
<evidence type="ECO:0000259" key="2">
    <source>
        <dbReference type="Pfam" id="PF07589"/>
    </source>
</evidence>
<sequence>MNITSLLRNALTICALFAGLMHTAKADFHIERGDTTGLATLDVGAIYIDAGNAVPYDQLTFTVNAGGTYQFLAMADFDSAIFLYAGEFDAASPTTNLVRHNNDIFSPDTSGFVSNLFPGLSYTVVVTGLEDDEFGKYSLTIGGPGSVAPVPEPSTWMMLALGLAAVAHARQRAARR</sequence>
<keyword evidence="5" id="KW-1185">Reference proteome</keyword>
<protein>
    <submittedName>
        <fullName evidence="4">PEP-CTERM sorting domain-containing protein</fullName>
    </submittedName>
</protein>
<dbReference type="RefSeq" id="WP_131147218.1">
    <property type="nucleotide sequence ID" value="NZ_BMWV01000028.1"/>
</dbReference>
<dbReference type="AlphaFoldDB" id="A0A411X2L0"/>
<organism evidence="3 6">
    <name type="scientific">Pseudoduganella albidiflava</name>
    <dbReference type="NCBI Taxonomy" id="321983"/>
    <lineage>
        <taxon>Bacteria</taxon>
        <taxon>Pseudomonadati</taxon>
        <taxon>Pseudomonadota</taxon>
        <taxon>Betaproteobacteria</taxon>
        <taxon>Burkholderiales</taxon>
        <taxon>Oxalobacteraceae</taxon>
        <taxon>Telluria group</taxon>
        <taxon>Pseudoduganella</taxon>
    </lineage>
</organism>
<evidence type="ECO:0000313" key="3">
    <source>
        <dbReference type="EMBL" id="GGY69900.1"/>
    </source>
</evidence>
<accession>A0A411X2L0</accession>